<dbReference type="GO" id="GO:0016209">
    <property type="term" value="F:antioxidant activity"/>
    <property type="evidence" value="ECO:0007669"/>
    <property type="project" value="InterPro"/>
</dbReference>
<dbReference type="PROSITE" id="PS00194">
    <property type="entry name" value="THIOREDOXIN_1"/>
    <property type="match status" value="1"/>
</dbReference>
<dbReference type="Gene3D" id="3.40.30.10">
    <property type="entry name" value="Glutaredoxin"/>
    <property type="match status" value="1"/>
</dbReference>
<dbReference type="AlphaFoldDB" id="A0A3B1BSY0"/>
<dbReference type="InterPro" id="IPR050553">
    <property type="entry name" value="Thioredoxin_ResA/DsbE_sf"/>
</dbReference>
<dbReference type="EMBL" id="UOFY01000037">
    <property type="protein sequence ID" value="VAX09445.1"/>
    <property type="molecule type" value="Genomic_DNA"/>
</dbReference>
<dbReference type="PANTHER" id="PTHR42852:SF17">
    <property type="entry name" value="THIOREDOXIN-LIKE PROTEIN HI_1115"/>
    <property type="match status" value="1"/>
</dbReference>
<evidence type="ECO:0000259" key="1">
    <source>
        <dbReference type="PROSITE" id="PS51352"/>
    </source>
</evidence>
<dbReference type="InterPro" id="IPR036249">
    <property type="entry name" value="Thioredoxin-like_sf"/>
</dbReference>
<proteinExistence type="predicted"/>
<dbReference type="InterPro" id="IPR000866">
    <property type="entry name" value="AhpC/TSA"/>
</dbReference>
<reference evidence="2" key="1">
    <citation type="submission" date="2018-06" db="EMBL/GenBank/DDBJ databases">
        <authorList>
            <person name="Zhirakovskaya E."/>
        </authorList>
    </citation>
    <scope>NUCLEOTIDE SEQUENCE</scope>
</reference>
<name>A0A3B1BSY0_9ZZZZ</name>
<sequence length="180" mass="20009">MMPLKRLTQFISIGLLIMATISAWAGTPVLPKGLVLLPPHPAPGLKLKDMDDKAYDLSVVQGRWKFVHFWASWCGPCQREMPSIQRMVERMQGSSLEVVLVNTSESEDTVFSFLAMVAPDLNSLLDSDGLVTEQWQPRGLPSTYLVDPQGMMRYVAIGGRPWDSAEYIDFLSALIAQPGK</sequence>
<evidence type="ECO:0000313" key="2">
    <source>
        <dbReference type="EMBL" id="VAX09445.1"/>
    </source>
</evidence>
<dbReference type="InterPro" id="IPR017937">
    <property type="entry name" value="Thioredoxin_CS"/>
</dbReference>
<dbReference type="PROSITE" id="PS51352">
    <property type="entry name" value="THIOREDOXIN_2"/>
    <property type="match status" value="1"/>
</dbReference>
<protein>
    <recommendedName>
        <fullName evidence="1">Thioredoxin domain-containing protein</fullName>
    </recommendedName>
</protein>
<dbReference type="CDD" id="cd02966">
    <property type="entry name" value="TlpA_like_family"/>
    <property type="match status" value="1"/>
</dbReference>
<dbReference type="Pfam" id="PF00578">
    <property type="entry name" value="AhpC-TSA"/>
    <property type="match status" value="1"/>
</dbReference>
<dbReference type="SUPFAM" id="SSF52833">
    <property type="entry name" value="Thioredoxin-like"/>
    <property type="match status" value="1"/>
</dbReference>
<accession>A0A3B1BSY0</accession>
<organism evidence="2">
    <name type="scientific">hydrothermal vent metagenome</name>
    <dbReference type="NCBI Taxonomy" id="652676"/>
    <lineage>
        <taxon>unclassified sequences</taxon>
        <taxon>metagenomes</taxon>
        <taxon>ecological metagenomes</taxon>
    </lineage>
</organism>
<dbReference type="InterPro" id="IPR013766">
    <property type="entry name" value="Thioredoxin_domain"/>
</dbReference>
<dbReference type="PANTHER" id="PTHR42852">
    <property type="entry name" value="THIOL:DISULFIDE INTERCHANGE PROTEIN DSBE"/>
    <property type="match status" value="1"/>
</dbReference>
<gene>
    <name evidence="2" type="ORF">MNBD_GAMMA25-2069</name>
</gene>
<feature type="domain" description="Thioredoxin" evidence="1">
    <location>
        <begin position="36"/>
        <end position="176"/>
    </location>
</feature>
<dbReference type="GO" id="GO:0016491">
    <property type="term" value="F:oxidoreductase activity"/>
    <property type="evidence" value="ECO:0007669"/>
    <property type="project" value="InterPro"/>
</dbReference>